<evidence type="ECO:0000313" key="2">
    <source>
        <dbReference type="Proteomes" id="UP000002774"/>
    </source>
</evidence>
<dbReference type="Proteomes" id="UP000002774">
    <property type="component" value="Chromosome"/>
</dbReference>
<dbReference type="RefSeq" id="WP_008511148.1">
    <property type="nucleotide sequence ID" value="NZ_CM001403.1"/>
</dbReference>
<dbReference type="HOGENOM" id="CLU_2717981_0_0_10"/>
<sequence>MEAVGATLESLTCGNGYPLINLGSASALLPISWNFFWGGVNEACDQIWDRGIGTGNKALAARPEKLLNERAK</sequence>
<organism evidence="1 2">
    <name type="scientific">Mucilaginibacter paludis DSM 18603</name>
    <dbReference type="NCBI Taxonomy" id="714943"/>
    <lineage>
        <taxon>Bacteria</taxon>
        <taxon>Pseudomonadati</taxon>
        <taxon>Bacteroidota</taxon>
        <taxon>Sphingobacteriia</taxon>
        <taxon>Sphingobacteriales</taxon>
        <taxon>Sphingobacteriaceae</taxon>
        <taxon>Mucilaginibacter</taxon>
    </lineage>
</organism>
<protein>
    <submittedName>
        <fullName evidence="1">Uncharacterized protein</fullName>
    </submittedName>
</protein>
<proteinExistence type="predicted"/>
<name>H1Y3K5_9SPHI</name>
<dbReference type="EMBL" id="CM001403">
    <property type="protein sequence ID" value="EHQ29773.1"/>
    <property type="molecule type" value="Genomic_DNA"/>
</dbReference>
<evidence type="ECO:0000313" key="1">
    <source>
        <dbReference type="EMBL" id="EHQ29773.1"/>
    </source>
</evidence>
<gene>
    <name evidence="1" type="ORF">Mucpa_5704</name>
</gene>
<keyword evidence="2" id="KW-1185">Reference proteome</keyword>
<reference evidence="1" key="1">
    <citation type="submission" date="2011-09" db="EMBL/GenBank/DDBJ databases">
        <title>The permanent draft genome of Mucilaginibacter paludis DSM 18603.</title>
        <authorList>
            <consortium name="US DOE Joint Genome Institute (JGI-PGF)"/>
            <person name="Lucas S."/>
            <person name="Han J."/>
            <person name="Lapidus A."/>
            <person name="Bruce D."/>
            <person name="Goodwin L."/>
            <person name="Pitluck S."/>
            <person name="Peters L."/>
            <person name="Kyrpides N."/>
            <person name="Mavromatis K."/>
            <person name="Ivanova N."/>
            <person name="Mikhailova N."/>
            <person name="Held B."/>
            <person name="Detter J.C."/>
            <person name="Tapia R."/>
            <person name="Han C."/>
            <person name="Land M."/>
            <person name="Hauser L."/>
            <person name="Markowitz V."/>
            <person name="Cheng J.-F."/>
            <person name="Hugenholtz P."/>
            <person name="Woyke T."/>
            <person name="Wu D."/>
            <person name="Tindall B."/>
            <person name="Brambilla E."/>
            <person name="Klenk H.-P."/>
            <person name="Eisen J.A."/>
        </authorList>
    </citation>
    <scope>NUCLEOTIDE SEQUENCE [LARGE SCALE GENOMIC DNA]</scope>
    <source>
        <strain evidence="1">DSM 18603</strain>
    </source>
</reference>
<accession>H1Y3K5</accession>
<dbReference type="AlphaFoldDB" id="H1Y3K5"/>